<evidence type="ECO:0000259" key="8">
    <source>
        <dbReference type="Pfam" id="PF00349"/>
    </source>
</evidence>
<dbReference type="PRINTS" id="PR00475">
    <property type="entry name" value="HEXOKINASE"/>
</dbReference>
<evidence type="ECO:0000256" key="2">
    <source>
        <dbReference type="ARBA" id="ARBA00022679"/>
    </source>
</evidence>
<sequence>MAPDKDLGRVKNLLERELPLDLSPSVMREMSRQLTVAYADGLKNSTASMIPSHIYHLPSGTEQGYFLSADLGGSTLRVALVHLLGGKDVSRRNRERAKPMDIVEIKSWSGIHIDNLKTLTGDEFFDWIATRIGEVVIEKFGTKDTPILPLGLSWSFPIENTSIYSGKIQDMGKGFRVAEGLIGTDLRTHFKNAFTRQGLKISLEAIINDSLAALLSHAYVAPATRCALILGTGTNVAVSLPLSMFPDSKIHSNKPTSAKEVLTNTEFSMYGKEIYPVTKWDDALDAAMPRPGFQPLEYLIGGGYLGEIARRLILDLRDDGLFGKTPASWDKPYGLSTEVLAAMEELRDDKPPKNYKNINSALSELPDMPLSARDAKILKQVALHISSRAAKYCGITLHAMIKFREQGDESPSSSLTKNIVPIAFVGSVMEKYPTLFQRTQNILDIMTGWTINSPDSQQRIVLEFAPESAIFGAAVSVAAALEKKLGSLTSPLFAAPTSLPFTERSSNASTLLQQSSGQEEESKSLESMATPKKGPTESPMQEEPPFDALDALDGNNNDSQKPPFWHRVRAFFHNVFRKVFSKKRETQV</sequence>
<evidence type="ECO:0000256" key="4">
    <source>
        <dbReference type="ARBA" id="ARBA00022777"/>
    </source>
</evidence>
<keyword evidence="4 6" id="KW-0418">Kinase</keyword>
<evidence type="ECO:0000256" key="7">
    <source>
        <dbReference type="SAM" id="MobiDB-lite"/>
    </source>
</evidence>
<keyword evidence="3 6" id="KW-0547">Nucleotide-binding</keyword>
<feature type="domain" description="Hexokinase C-terminal" evidence="9">
    <location>
        <begin position="226"/>
        <end position="478"/>
    </location>
</feature>
<dbReference type="GO" id="GO:0008865">
    <property type="term" value="F:fructokinase activity"/>
    <property type="evidence" value="ECO:0007669"/>
    <property type="project" value="TreeGrafter"/>
</dbReference>
<dbReference type="Pfam" id="PF00349">
    <property type="entry name" value="Hexokinase_1"/>
    <property type="match status" value="1"/>
</dbReference>
<dbReference type="GO" id="GO:0001678">
    <property type="term" value="P:intracellular glucose homeostasis"/>
    <property type="evidence" value="ECO:0007669"/>
    <property type="project" value="InterPro"/>
</dbReference>
<name>A0AAV9WY78_9PEZI</name>
<dbReference type="Proteomes" id="UP001365542">
    <property type="component" value="Unassembled WGS sequence"/>
</dbReference>
<keyword evidence="11" id="KW-1185">Reference proteome</keyword>
<dbReference type="PANTHER" id="PTHR19443">
    <property type="entry name" value="HEXOKINASE"/>
    <property type="match status" value="1"/>
</dbReference>
<dbReference type="AlphaFoldDB" id="A0AAV9WY78"/>
<dbReference type="GO" id="GO:0005524">
    <property type="term" value="F:ATP binding"/>
    <property type="evidence" value="ECO:0007669"/>
    <property type="project" value="UniProtKB-UniRule"/>
</dbReference>
<dbReference type="Gene3D" id="3.30.420.40">
    <property type="match status" value="1"/>
</dbReference>
<comment type="caution">
    <text evidence="10">The sequence shown here is derived from an EMBL/GenBank/DDBJ whole genome shotgun (WGS) entry which is preliminary data.</text>
</comment>
<evidence type="ECO:0000313" key="11">
    <source>
        <dbReference type="Proteomes" id="UP001365542"/>
    </source>
</evidence>
<accession>A0AAV9WY78</accession>
<protein>
    <recommendedName>
        <fullName evidence="6">Phosphotransferase</fullName>
        <ecNumber evidence="6">2.7.1.-</ecNumber>
    </recommendedName>
</protein>
<dbReference type="GO" id="GO:0004340">
    <property type="term" value="F:glucokinase activity"/>
    <property type="evidence" value="ECO:0007669"/>
    <property type="project" value="TreeGrafter"/>
</dbReference>
<dbReference type="InterPro" id="IPR001312">
    <property type="entry name" value="Hexokinase"/>
</dbReference>
<dbReference type="GO" id="GO:0006096">
    <property type="term" value="P:glycolytic process"/>
    <property type="evidence" value="ECO:0007669"/>
    <property type="project" value="UniProtKB-KW"/>
</dbReference>
<dbReference type="EC" id="2.7.1.-" evidence="6"/>
<keyword evidence="2 6" id="KW-0808">Transferase</keyword>
<dbReference type="Gene3D" id="3.40.367.20">
    <property type="match status" value="1"/>
</dbReference>
<comment type="similarity">
    <text evidence="1 6">Belongs to the hexokinase family.</text>
</comment>
<dbReference type="SUPFAM" id="SSF53067">
    <property type="entry name" value="Actin-like ATPase domain"/>
    <property type="match status" value="2"/>
</dbReference>
<gene>
    <name evidence="10" type="ORF">TWF694_004134</name>
</gene>
<reference evidence="10 11" key="1">
    <citation type="submission" date="2019-10" db="EMBL/GenBank/DDBJ databases">
        <authorList>
            <person name="Palmer J.M."/>
        </authorList>
    </citation>
    <scope>NUCLEOTIDE SEQUENCE [LARGE SCALE GENOMIC DNA]</scope>
    <source>
        <strain evidence="10 11">TWF694</strain>
    </source>
</reference>
<feature type="domain" description="Hexokinase N-terminal" evidence="8">
    <location>
        <begin position="19"/>
        <end position="219"/>
    </location>
</feature>
<evidence type="ECO:0000313" key="10">
    <source>
        <dbReference type="EMBL" id="KAK6528905.1"/>
    </source>
</evidence>
<dbReference type="GO" id="GO:0019158">
    <property type="term" value="F:mannokinase activity"/>
    <property type="evidence" value="ECO:0007669"/>
    <property type="project" value="TreeGrafter"/>
</dbReference>
<evidence type="ECO:0000256" key="3">
    <source>
        <dbReference type="ARBA" id="ARBA00022741"/>
    </source>
</evidence>
<evidence type="ECO:0000259" key="9">
    <source>
        <dbReference type="Pfam" id="PF03727"/>
    </source>
</evidence>
<keyword evidence="5 6" id="KW-0067">ATP-binding</keyword>
<keyword evidence="6" id="KW-0324">Glycolysis</keyword>
<dbReference type="PROSITE" id="PS51748">
    <property type="entry name" value="HEXOKINASE_2"/>
    <property type="match status" value="1"/>
</dbReference>
<dbReference type="GO" id="GO:0006006">
    <property type="term" value="P:glucose metabolic process"/>
    <property type="evidence" value="ECO:0007669"/>
    <property type="project" value="TreeGrafter"/>
</dbReference>
<dbReference type="InterPro" id="IPR022672">
    <property type="entry name" value="Hexokinase_N"/>
</dbReference>
<dbReference type="EMBL" id="JAVHJO010000014">
    <property type="protein sequence ID" value="KAK6528905.1"/>
    <property type="molecule type" value="Genomic_DNA"/>
</dbReference>
<feature type="compositionally biased region" description="Low complexity" evidence="7">
    <location>
        <begin position="547"/>
        <end position="558"/>
    </location>
</feature>
<dbReference type="InterPro" id="IPR022673">
    <property type="entry name" value="Hexokinase_C"/>
</dbReference>
<organism evidence="10 11">
    <name type="scientific">Orbilia ellipsospora</name>
    <dbReference type="NCBI Taxonomy" id="2528407"/>
    <lineage>
        <taxon>Eukaryota</taxon>
        <taxon>Fungi</taxon>
        <taxon>Dikarya</taxon>
        <taxon>Ascomycota</taxon>
        <taxon>Pezizomycotina</taxon>
        <taxon>Orbiliomycetes</taxon>
        <taxon>Orbiliales</taxon>
        <taxon>Orbiliaceae</taxon>
        <taxon>Orbilia</taxon>
    </lineage>
</organism>
<dbReference type="GO" id="GO:0006013">
    <property type="term" value="P:mannose metabolic process"/>
    <property type="evidence" value="ECO:0007669"/>
    <property type="project" value="TreeGrafter"/>
</dbReference>
<dbReference type="CDD" id="cd24000">
    <property type="entry name" value="ASKHA_NBD_HK"/>
    <property type="match status" value="1"/>
</dbReference>
<evidence type="ECO:0000256" key="5">
    <source>
        <dbReference type="ARBA" id="ARBA00022840"/>
    </source>
</evidence>
<dbReference type="Pfam" id="PF03727">
    <property type="entry name" value="Hexokinase_2"/>
    <property type="match status" value="1"/>
</dbReference>
<dbReference type="GO" id="GO:0005829">
    <property type="term" value="C:cytosol"/>
    <property type="evidence" value="ECO:0007669"/>
    <property type="project" value="TreeGrafter"/>
</dbReference>
<evidence type="ECO:0000256" key="1">
    <source>
        <dbReference type="ARBA" id="ARBA00009225"/>
    </source>
</evidence>
<proteinExistence type="inferred from homology"/>
<feature type="region of interest" description="Disordered" evidence="7">
    <location>
        <begin position="504"/>
        <end position="563"/>
    </location>
</feature>
<evidence type="ECO:0000256" key="6">
    <source>
        <dbReference type="RuleBase" id="RU362007"/>
    </source>
</evidence>
<dbReference type="InterPro" id="IPR043129">
    <property type="entry name" value="ATPase_NBD"/>
</dbReference>
<dbReference type="PANTHER" id="PTHR19443:SF24">
    <property type="entry name" value="PHOSPHOTRANSFERASE"/>
    <property type="match status" value="1"/>
</dbReference>
<dbReference type="GO" id="GO:0005536">
    <property type="term" value="F:D-glucose binding"/>
    <property type="evidence" value="ECO:0007669"/>
    <property type="project" value="InterPro"/>
</dbReference>
<dbReference type="GO" id="GO:0005739">
    <property type="term" value="C:mitochondrion"/>
    <property type="evidence" value="ECO:0007669"/>
    <property type="project" value="TreeGrafter"/>
</dbReference>